<sequence>MLSSMLRRSWRPSAVWRIRATASSGDSPGSKYFSQRKERVPQLWATAAGGCSCRPRAKDVTNVVMILRRGSGGVSWAEWIGRWAAIRRRIAVEFGKMMAMYASKPKKPLKLSFSLERVFWAFFTLAESAMQVVVVNGTVETLDSQKLTDGLGVSQRLCKVVKRNAKRRGVGV</sequence>
<evidence type="ECO:0000313" key="1">
    <source>
        <dbReference type="EMBL" id="KAL1556674.1"/>
    </source>
</evidence>
<protein>
    <submittedName>
        <fullName evidence="1">Uncharacterized protein</fullName>
    </submittedName>
</protein>
<reference evidence="1 2" key="1">
    <citation type="submission" date="2024-06" db="EMBL/GenBank/DDBJ databases">
        <title>A chromosome level genome sequence of Diviner's sage (Salvia divinorum).</title>
        <authorList>
            <person name="Ford S.A."/>
            <person name="Ro D.-K."/>
            <person name="Ness R.W."/>
            <person name="Phillips M.A."/>
        </authorList>
    </citation>
    <scope>NUCLEOTIDE SEQUENCE [LARGE SCALE GENOMIC DNA]</scope>
    <source>
        <strain evidence="1">SAF-2024a</strain>
        <tissue evidence="1">Leaf</tissue>
    </source>
</reference>
<accession>A0ABD1HNB5</accession>
<keyword evidence="2" id="KW-1185">Reference proteome</keyword>
<dbReference type="EMBL" id="JBEAFC010000005">
    <property type="protein sequence ID" value="KAL1556674.1"/>
    <property type="molecule type" value="Genomic_DNA"/>
</dbReference>
<dbReference type="AlphaFoldDB" id="A0ABD1HNB5"/>
<organism evidence="1 2">
    <name type="scientific">Salvia divinorum</name>
    <name type="common">Maria pastora</name>
    <name type="synonym">Diviner's sage</name>
    <dbReference type="NCBI Taxonomy" id="28513"/>
    <lineage>
        <taxon>Eukaryota</taxon>
        <taxon>Viridiplantae</taxon>
        <taxon>Streptophyta</taxon>
        <taxon>Embryophyta</taxon>
        <taxon>Tracheophyta</taxon>
        <taxon>Spermatophyta</taxon>
        <taxon>Magnoliopsida</taxon>
        <taxon>eudicotyledons</taxon>
        <taxon>Gunneridae</taxon>
        <taxon>Pentapetalae</taxon>
        <taxon>asterids</taxon>
        <taxon>lamiids</taxon>
        <taxon>Lamiales</taxon>
        <taxon>Lamiaceae</taxon>
        <taxon>Nepetoideae</taxon>
        <taxon>Mentheae</taxon>
        <taxon>Salviinae</taxon>
        <taxon>Salvia</taxon>
        <taxon>Salvia subgen. Calosphace</taxon>
    </lineage>
</organism>
<evidence type="ECO:0000313" key="2">
    <source>
        <dbReference type="Proteomes" id="UP001567538"/>
    </source>
</evidence>
<dbReference type="Proteomes" id="UP001567538">
    <property type="component" value="Unassembled WGS sequence"/>
</dbReference>
<name>A0ABD1HNB5_SALDI</name>
<comment type="caution">
    <text evidence="1">The sequence shown here is derived from an EMBL/GenBank/DDBJ whole genome shotgun (WGS) entry which is preliminary data.</text>
</comment>
<proteinExistence type="predicted"/>
<gene>
    <name evidence="1" type="ORF">AAHA92_12264</name>
</gene>